<dbReference type="EMBL" id="CP020880">
    <property type="protein sequence ID" value="ART78006.1"/>
    <property type="molecule type" value="Genomic_DNA"/>
</dbReference>
<name>A0ABM6KNJ8_9BACI</name>
<accession>A0ABM6KNJ8</accession>
<keyword evidence="2" id="KW-1185">Reference proteome</keyword>
<proteinExistence type="predicted"/>
<protein>
    <submittedName>
        <fullName evidence="1">Uncharacterized protein</fullName>
    </submittedName>
</protein>
<organism evidence="1 2">
    <name type="scientific">Sutcliffiella horikoshii</name>
    <dbReference type="NCBI Taxonomy" id="79883"/>
    <lineage>
        <taxon>Bacteria</taxon>
        <taxon>Bacillati</taxon>
        <taxon>Bacillota</taxon>
        <taxon>Bacilli</taxon>
        <taxon>Bacillales</taxon>
        <taxon>Bacillaceae</taxon>
        <taxon>Sutcliffiella</taxon>
    </lineage>
</organism>
<sequence length="88" mass="9953">MLRPRNEVRRLKVAPRKAKPFAEIKSGVLTISKIKNFFSGLQRSVEAHGPPAGKRSAWNGNQPFISQSSLFPLLKRHHRIKLLLVQTA</sequence>
<evidence type="ECO:0000313" key="1">
    <source>
        <dbReference type="EMBL" id="ART78006.1"/>
    </source>
</evidence>
<reference evidence="1 2" key="1">
    <citation type="submission" date="2017-04" db="EMBL/GenBank/DDBJ databases">
        <title>Complete Genome Sequence of the Bacillus horikoshii 20a strain from Cuatro Cienegas, Coahuila, Mexico.</title>
        <authorList>
            <person name="Zarza E."/>
            <person name="Alcaraz L.D."/>
            <person name="Aguilar-Salinas B."/>
            <person name="Islas A."/>
            <person name="Olmedo-Alvarez G."/>
        </authorList>
    </citation>
    <scope>NUCLEOTIDE SEQUENCE [LARGE SCALE GENOMIC DNA]</scope>
    <source>
        <strain evidence="1 2">20a</strain>
    </source>
</reference>
<evidence type="ECO:0000313" key="2">
    <source>
        <dbReference type="Proteomes" id="UP000195573"/>
    </source>
</evidence>
<gene>
    <name evidence="1" type="ORF">B4U37_19070</name>
</gene>
<dbReference type="Proteomes" id="UP000195573">
    <property type="component" value="Chromosome"/>
</dbReference>